<evidence type="ECO:0008006" key="9">
    <source>
        <dbReference type="Google" id="ProtNLM"/>
    </source>
</evidence>
<protein>
    <recommendedName>
        <fullName evidence="9">TF-B3 domain-containing protein</fullName>
    </recommendedName>
</protein>
<evidence type="ECO:0000256" key="3">
    <source>
        <dbReference type="ARBA" id="ARBA00023125"/>
    </source>
</evidence>
<comment type="subcellular location">
    <subcellularLocation>
        <location evidence="1">Nucleus</location>
    </subcellularLocation>
</comment>
<evidence type="ECO:0000256" key="5">
    <source>
        <dbReference type="ARBA" id="ARBA00023242"/>
    </source>
</evidence>
<evidence type="ECO:0000256" key="2">
    <source>
        <dbReference type="ARBA" id="ARBA00023015"/>
    </source>
</evidence>
<feature type="compositionally biased region" description="Polar residues" evidence="6">
    <location>
        <begin position="53"/>
        <end position="62"/>
    </location>
</feature>
<evidence type="ECO:0000256" key="1">
    <source>
        <dbReference type="ARBA" id="ARBA00004123"/>
    </source>
</evidence>
<keyword evidence="2" id="KW-0805">Transcription regulation</keyword>
<keyword evidence="3" id="KW-0238">DNA-binding</keyword>
<dbReference type="Proteomes" id="UP000008694">
    <property type="component" value="Unassembled WGS sequence"/>
</dbReference>
<keyword evidence="4" id="KW-0804">Transcription</keyword>
<dbReference type="InterPro" id="IPR015300">
    <property type="entry name" value="DNA-bd_pseudobarrel_sf"/>
</dbReference>
<organism evidence="8">
    <name type="scientific">Arabidopsis lyrata subsp. lyrata</name>
    <name type="common">Lyre-leaved rock-cress</name>
    <dbReference type="NCBI Taxonomy" id="81972"/>
    <lineage>
        <taxon>Eukaryota</taxon>
        <taxon>Viridiplantae</taxon>
        <taxon>Streptophyta</taxon>
        <taxon>Embryophyta</taxon>
        <taxon>Tracheophyta</taxon>
        <taxon>Spermatophyta</taxon>
        <taxon>Magnoliopsida</taxon>
        <taxon>eudicotyledons</taxon>
        <taxon>Gunneridae</taxon>
        <taxon>Pentapetalae</taxon>
        <taxon>rosids</taxon>
        <taxon>malvids</taxon>
        <taxon>Brassicales</taxon>
        <taxon>Brassicaceae</taxon>
        <taxon>Camelineae</taxon>
        <taxon>Arabidopsis</taxon>
    </lineage>
</organism>
<proteinExistence type="predicted"/>
<evidence type="ECO:0000313" key="7">
    <source>
        <dbReference type="EMBL" id="EFH67538.1"/>
    </source>
</evidence>
<dbReference type="GO" id="GO:0003677">
    <property type="term" value="F:DNA binding"/>
    <property type="evidence" value="ECO:0007669"/>
    <property type="project" value="UniProtKB-KW"/>
</dbReference>
<feature type="non-terminal residue" evidence="7">
    <location>
        <position position="1"/>
    </location>
</feature>
<feature type="compositionally biased region" description="Acidic residues" evidence="6">
    <location>
        <begin position="29"/>
        <end position="49"/>
    </location>
</feature>
<dbReference type="HOGENOM" id="CLU_100761_0_0_1"/>
<evidence type="ECO:0000256" key="6">
    <source>
        <dbReference type="SAM" id="MobiDB-lite"/>
    </source>
</evidence>
<dbReference type="eggNOG" id="ENOG502S91R">
    <property type="taxonomic scope" value="Eukaryota"/>
</dbReference>
<dbReference type="SUPFAM" id="SSF101936">
    <property type="entry name" value="DNA-binding pseudobarrel domain"/>
    <property type="match status" value="1"/>
</dbReference>
<dbReference type="AlphaFoldDB" id="D7KNP6"/>
<dbReference type="GO" id="GO:0005634">
    <property type="term" value="C:nucleus"/>
    <property type="evidence" value="ECO:0007669"/>
    <property type="project" value="UniProtKB-SubCell"/>
</dbReference>
<sequence length="228" mass="26832">ETTSLTHKKVNVATEVLIELSQYRRQSLEEEDTDDEEDIDDEDDIDDEVASTPLLQVSQSHQKQSRKREEKSDKNQPKRVKKQNIMKININDFSKETLRSIEDIFGDNEKQIFKLQFSRLPMNPMETNIYLLEDSEQTKRTSLMSSDVDKDQSRLMLSKEQVNEKMLPFLEESEDPVKGFVVKVWNGDKTHVLTSGWNDVWMFRHIKNRKICFAIEYVSFPVKKILSR</sequence>
<evidence type="ECO:0000313" key="8">
    <source>
        <dbReference type="Proteomes" id="UP000008694"/>
    </source>
</evidence>
<accession>D7KNP6</accession>
<keyword evidence="8" id="KW-1185">Reference proteome</keyword>
<keyword evidence="5" id="KW-0539">Nucleus</keyword>
<evidence type="ECO:0000256" key="4">
    <source>
        <dbReference type="ARBA" id="ARBA00023163"/>
    </source>
</evidence>
<dbReference type="STRING" id="81972.D7KNP6"/>
<dbReference type="EMBL" id="GL348713">
    <property type="protein sequence ID" value="EFH67538.1"/>
    <property type="molecule type" value="Genomic_DNA"/>
</dbReference>
<name>D7KNP6_ARALL</name>
<feature type="region of interest" description="Disordered" evidence="6">
    <location>
        <begin position="24"/>
        <end position="83"/>
    </location>
</feature>
<reference evidence="8" key="1">
    <citation type="journal article" date="2011" name="Nat. Genet.">
        <title>The Arabidopsis lyrata genome sequence and the basis of rapid genome size change.</title>
        <authorList>
            <person name="Hu T.T."/>
            <person name="Pattyn P."/>
            <person name="Bakker E.G."/>
            <person name="Cao J."/>
            <person name="Cheng J.-F."/>
            <person name="Clark R.M."/>
            <person name="Fahlgren N."/>
            <person name="Fawcett J.A."/>
            <person name="Grimwood J."/>
            <person name="Gundlach H."/>
            <person name="Haberer G."/>
            <person name="Hollister J.D."/>
            <person name="Ossowski S."/>
            <person name="Ottilar R.P."/>
            <person name="Salamov A.A."/>
            <person name="Schneeberger K."/>
            <person name="Spannagl M."/>
            <person name="Wang X."/>
            <person name="Yang L."/>
            <person name="Nasrallah M.E."/>
            <person name="Bergelson J."/>
            <person name="Carrington J.C."/>
            <person name="Gaut B.S."/>
            <person name="Schmutz J."/>
            <person name="Mayer K.F.X."/>
            <person name="Van de Peer Y."/>
            <person name="Grigoriev I.V."/>
            <person name="Nordborg M."/>
            <person name="Weigel D."/>
            <person name="Guo Y.-L."/>
        </authorList>
    </citation>
    <scope>NUCLEOTIDE SEQUENCE [LARGE SCALE GENOMIC DNA]</scope>
    <source>
        <strain evidence="8">cv. MN47</strain>
    </source>
</reference>
<feature type="compositionally biased region" description="Basic and acidic residues" evidence="6">
    <location>
        <begin position="67"/>
        <end position="76"/>
    </location>
</feature>
<dbReference type="Gramene" id="fgenesh2_kg.1__3744__AT4G03170.1">
    <property type="protein sequence ID" value="fgenesh2_kg.1__3744__AT4G03170.1"/>
    <property type="gene ID" value="fgenesh2_kg.1__3744__AT4G03170.1"/>
</dbReference>
<gene>
    <name evidence="7" type="ORF">ARALYDRAFT_473790</name>
</gene>